<evidence type="ECO:0000256" key="2">
    <source>
        <dbReference type="ARBA" id="ARBA00023125"/>
    </source>
</evidence>
<dbReference type="Pfam" id="PF25873">
    <property type="entry name" value="WHD_MalT"/>
    <property type="match status" value="1"/>
</dbReference>
<proteinExistence type="predicted"/>
<dbReference type="OrthoDB" id="1137593at2"/>
<dbReference type="InterPro" id="IPR011990">
    <property type="entry name" value="TPR-like_helical_dom_sf"/>
</dbReference>
<dbReference type="PRINTS" id="PR00364">
    <property type="entry name" value="DISEASERSIST"/>
</dbReference>
<accession>A0A2V5JXM7</accession>
<dbReference type="AlphaFoldDB" id="A0A2V5JXM7"/>
<keyword evidence="3" id="KW-0804">Transcription</keyword>
<dbReference type="Gene3D" id="3.40.50.300">
    <property type="entry name" value="P-loop containing nucleotide triphosphate hydrolases"/>
    <property type="match status" value="1"/>
</dbReference>
<dbReference type="PROSITE" id="PS50043">
    <property type="entry name" value="HTH_LUXR_2"/>
    <property type="match status" value="1"/>
</dbReference>
<dbReference type="PRINTS" id="PR00038">
    <property type="entry name" value="HTHLUXR"/>
</dbReference>
<keyword evidence="2" id="KW-0238">DNA-binding</keyword>
<dbReference type="Proteomes" id="UP000247476">
    <property type="component" value="Unassembled WGS sequence"/>
</dbReference>
<dbReference type="Gene3D" id="1.10.10.10">
    <property type="entry name" value="Winged helix-like DNA-binding domain superfamily/Winged helix DNA-binding domain"/>
    <property type="match status" value="1"/>
</dbReference>
<feature type="domain" description="HTH luxR-type" evidence="5">
    <location>
        <begin position="795"/>
        <end position="860"/>
    </location>
</feature>
<dbReference type="SMART" id="SM00421">
    <property type="entry name" value="HTH_LUXR"/>
    <property type="match status" value="1"/>
</dbReference>
<evidence type="ECO:0000256" key="1">
    <source>
        <dbReference type="ARBA" id="ARBA00023015"/>
    </source>
</evidence>
<dbReference type="InterPro" id="IPR059106">
    <property type="entry name" value="WHD_MalT"/>
</dbReference>
<dbReference type="Pfam" id="PF00196">
    <property type="entry name" value="GerE"/>
    <property type="match status" value="1"/>
</dbReference>
<name>A0A2V5JXM7_9BACL</name>
<dbReference type="InterPro" id="IPR036388">
    <property type="entry name" value="WH-like_DNA-bd_sf"/>
</dbReference>
<dbReference type="InterPro" id="IPR027417">
    <property type="entry name" value="P-loop_NTPase"/>
</dbReference>
<dbReference type="InterPro" id="IPR000792">
    <property type="entry name" value="Tscrpt_reg_LuxR_C"/>
</dbReference>
<dbReference type="PANTHER" id="PTHR44688">
    <property type="entry name" value="DNA-BINDING TRANSCRIPTIONAL ACTIVATOR DEVR_DOSR"/>
    <property type="match status" value="1"/>
</dbReference>
<evidence type="ECO:0000256" key="3">
    <source>
        <dbReference type="ARBA" id="ARBA00023163"/>
    </source>
</evidence>
<dbReference type="SUPFAM" id="SSF48452">
    <property type="entry name" value="TPR-like"/>
    <property type="match status" value="1"/>
</dbReference>
<dbReference type="Gene3D" id="1.25.40.10">
    <property type="entry name" value="Tetratricopeptide repeat domain"/>
    <property type="match status" value="1"/>
</dbReference>
<dbReference type="Pfam" id="PF17874">
    <property type="entry name" value="TPR_MalT"/>
    <property type="match status" value="1"/>
</dbReference>
<evidence type="ECO:0000313" key="7">
    <source>
        <dbReference type="Proteomes" id="UP000247476"/>
    </source>
</evidence>
<dbReference type="SUPFAM" id="SSF46894">
    <property type="entry name" value="C-terminal effector domain of the bipartite response regulators"/>
    <property type="match status" value="1"/>
</dbReference>
<dbReference type="GO" id="GO:0006355">
    <property type="term" value="P:regulation of DNA-templated transcription"/>
    <property type="evidence" value="ECO:0007669"/>
    <property type="project" value="InterPro"/>
</dbReference>
<dbReference type="InterPro" id="IPR016032">
    <property type="entry name" value="Sig_transdc_resp-reg_C-effctor"/>
</dbReference>
<feature type="region of interest" description="Disordered" evidence="4">
    <location>
        <begin position="1"/>
        <end position="22"/>
    </location>
</feature>
<keyword evidence="7" id="KW-1185">Reference proteome</keyword>
<keyword evidence="1" id="KW-0805">Transcription regulation</keyword>
<organism evidence="6 7">
    <name type="scientific">Paenibacillus flagellatus</name>
    <dbReference type="NCBI Taxonomy" id="2211139"/>
    <lineage>
        <taxon>Bacteria</taxon>
        <taxon>Bacillati</taxon>
        <taxon>Bacillota</taxon>
        <taxon>Bacilli</taxon>
        <taxon>Bacillales</taxon>
        <taxon>Paenibacillaceae</taxon>
        <taxon>Paenibacillus</taxon>
    </lineage>
</organism>
<evidence type="ECO:0000313" key="6">
    <source>
        <dbReference type="EMBL" id="PYI51548.1"/>
    </source>
</evidence>
<dbReference type="InterPro" id="IPR041617">
    <property type="entry name" value="TPR_MalT"/>
</dbReference>
<evidence type="ECO:0000256" key="4">
    <source>
        <dbReference type="SAM" id="MobiDB-lite"/>
    </source>
</evidence>
<gene>
    <name evidence="6" type="ORF">DLM86_24330</name>
</gene>
<protein>
    <submittedName>
        <fullName evidence="6">Transcriptional regulator</fullName>
    </submittedName>
</protein>
<dbReference type="SUPFAM" id="SSF52540">
    <property type="entry name" value="P-loop containing nucleoside triphosphate hydrolases"/>
    <property type="match status" value="1"/>
</dbReference>
<dbReference type="EMBL" id="QJVJ01000012">
    <property type="protein sequence ID" value="PYI51548.1"/>
    <property type="molecule type" value="Genomic_DNA"/>
</dbReference>
<comment type="caution">
    <text evidence="6">The sequence shown here is derived from an EMBL/GenBank/DDBJ whole genome shotgun (WGS) entry which is preliminary data.</text>
</comment>
<dbReference type="CDD" id="cd06170">
    <property type="entry name" value="LuxR_C_like"/>
    <property type="match status" value="1"/>
</dbReference>
<dbReference type="RefSeq" id="WP_110842668.1">
    <property type="nucleotide sequence ID" value="NZ_QJVJ01000012.1"/>
</dbReference>
<evidence type="ECO:0000259" key="5">
    <source>
        <dbReference type="PROSITE" id="PS50043"/>
    </source>
</evidence>
<sequence>MLQPSDPVMLHTKVQPPASTRNEVERDTVLETLPTLADRCRLLSVCAPAGFGKTTLLAQWARREQAHLAWVSLDPTDNDPARFWRYAIQALRAVLPTIAAGRVMPLLQAFPNVSVPTVIDALLNELATFAEPIVLVLDDYHVIAEQAVHDSLSYMIDYLPDNVRVAIASRTGLPFPASKWSARGERADVGALQLLFNAEEAARFYRHTAGLPLTREQIGKLLASTEGWIAGLQLVAIVLRQHRSVDAFIERFSGYHPKLSEYLLQEAFRELAPELREFVLHTSILQRMDAALCDAFTGRSDSAELLEKARSLNLFLVPLDDFGEWYRYHHLFAEFLQNELKRGDKARWKRLHGKAARLFAERGLLDEAIDHAIAAEEYALAERLLGAHIGTALERGEFSTLLRRFGALPGDPARLSPQLALLYAFLLVVTGGFDRAESLLASLEEAAAAAPADEREQLASGLFFVRANLAFAGGRFAEWYGYADRIPDMLPESAVFYNFNYNRSEPLVRRTEFGLKGALSAEVEAIALRFIGMLDARGWGDALITQYVLQSLAEGYYEWNRLEESEALLARTERVGRDRRVAGLFVPSRLTYARLRLAEGRALLAREAIEEAIETVKAWDEFGWTDPLQTFLARLDLIEGDPERAEERMALLRLSPGDKPAFDKAFGYLTLARLLERQGREDEAYRLLELLKPPSIRERCLSSMAEIAVLQALTDQRRGNRTGALRGLDDALKIARPCGYVRLFLDEGERMAELLLQYVRHRQDAAASDTETAALGYARSLIERFPGRKPAPTASASLVEPLTPSETALLDRLRQGASNKQIAKELNLTEGTVKVYLSRIYGKLGVSSRTQALLKAQELRLFV</sequence>
<dbReference type="PROSITE" id="PS00622">
    <property type="entry name" value="HTH_LUXR_1"/>
    <property type="match status" value="1"/>
</dbReference>
<dbReference type="PANTHER" id="PTHR44688:SF16">
    <property type="entry name" value="DNA-BINDING TRANSCRIPTIONAL ACTIVATOR DEVR_DOSR"/>
    <property type="match status" value="1"/>
</dbReference>
<reference evidence="6 7" key="1">
    <citation type="submission" date="2018-05" db="EMBL/GenBank/DDBJ databases">
        <title>Paenibacillus flagellatus sp. nov., isolated from selenium mineral soil.</title>
        <authorList>
            <person name="Dai X."/>
        </authorList>
    </citation>
    <scope>NUCLEOTIDE SEQUENCE [LARGE SCALE GENOMIC DNA]</scope>
    <source>
        <strain evidence="6 7">DXL2</strain>
    </source>
</reference>
<dbReference type="GO" id="GO:0003677">
    <property type="term" value="F:DNA binding"/>
    <property type="evidence" value="ECO:0007669"/>
    <property type="project" value="UniProtKB-KW"/>
</dbReference>